<evidence type="ECO:0000259" key="8">
    <source>
        <dbReference type="Pfam" id="PF00496"/>
    </source>
</evidence>
<keyword evidence="4" id="KW-0813">Transport</keyword>
<gene>
    <name evidence="9" type="ORF">SAMN05660653_01177</name>
</gene>
<evidence type="ECO:0000256" key="2">
    <source>
        <dbReference type="ARBA" id="ARBA00005695"/>
    </source>
</evidence>
<dbReference type="NCBIfam" id="TIGR01409">
    <property type="entry name" value="TAT_signal_seq"/>
    <property type="match status" value="1"/>
</dbReference>
<evidence type="ECO:0000256" key="7">
    <source>
        <dbReference type="ARBA" id="ARBA00023014"/>
    </source>
</evidence>
<keyword evidence="7" id="KW-0408">Iron</keyword>
<dbReference type="GO" id="GO:0030288">
    <property type="term" value="C:outer membrane-bounded periplasmic space"/>
    <property type="evidence" value="ECO:0007669"/>
    <property type="project" value="UniProtKB-ARBA"/>
</dbReference>
<dbReference type="SUPFAM" id="SSF53850">
    <property type="entry name" value="Periplasmic binding protein-like II"/>
    <property type="match status" value="1"/>
</dbReference>
<protein>
    <submittedName>
        <fullName evidence="9">Peptide/nickel transport system substrate-binding protein</fullName>
    </submittedName>
</protein>
<dbReference type="InterPro" id="IPR039424">
    <property type="entry name" value="SBP_5"/>
</dbReference>
<dbReference type="InterPro" id="IPR019546">
    <property type="entry name" value="TAT_signal_bac_arc"/>
</dbReference>
<dbReference type="InterPro" id="IPR000914">
    <property type="entry name" value="SBP_5_dom"/>
</dbReference>
<dbReference type="AlphaFoldDB" id="A0A1G6BWP5"/>
<dbReference type="CDD" id="cd08503">
    <property type="entry name" value="PBP2_NikA_DppA_OppA_like_17"/>
    <property type="match status" value="1"/>
</dbReference>
<dbReference type="GO" id="GO:0051536">
    <property type="term" value="F:iron-sulfur cluster binding"/>
    <property type="evidence" value="ECO:0007669"/>
    <property type="project" value="UniProtKB-KW"/>
</dbReference>
<evidence type="ECO:0000313" key="9">
    <source>
        <dbReference type="EMBL" id="SDB25083.1"/>
    </source>
</evidence>
<evidence type="ECO:0000313" key="10">
    <source>
        <dbReference type="Proteomes" id="UP000198771"/>
    </source>
</evidence>
<keyword evidence="6" id="KW-0732">Signal</keyword>
<dbReference type="Gene3D" id="3.90.76.10">
    <property type="entry name" value="Dipeptide-binding Protein, Domain 1"/>
    <property type="match status" value="1"/>
</dbReference>
<dbReference type="GO" id="GO:1904680">
    <property type="term" value="F:peptide transmembrane transporter activity"/>
    <property type="evidence" value="ECO:0007669"/>
    <property type="project" value="TreeGrafter"/>
</dbReference>
<dbReference type="PANTHER" id="PTHR30290:SF10">
    <property type="entry name" value="PERIPLASMIC OLIGOPEPTIDE-BINDING PROTEIN-RELATED"/>
    <property type="match status" value="1"/>
</dbReference>
<reference evidence="9 10" key="1">
    <citation type="submission" date="2016-10" db="EMBL/GenBank/DDBJ databases">
        <authorList>
            <person name="de Groot N.N."/>
        </authorList>
    </citation>
    <scope>NUCLEOTIDE SEQUENCE [LARGE SCALE GENOMIC DNA]</scope>
    <source>
        <strain evidence="9 10">ASO4-2</strain>
    </source>
</reference>
<dbReference type="GO" id="GO:0015833">
    <property type="term" value="P:peptide transport"/>
    <property type="evidence" value="ECO:0007669"/>
    <property type="project" value="TreeGrafter"/>
</dbReference>
<evidence type="ECO:0000256" key="1">
    <source>
        <dbReference type="ARBA" id="ARBA00004418"/>
    </source>
</evidence>
<sequence length="548" mass="62539">MNGNPGMHPGIPDLLDNHVKRKLSRREFIRFAALLGLSVGAAASMANLAQPRKAWAAVKRGGALRVSSPIQKVTHPAQFSWVAPSQQLRQVAEYLTLTDENNVTHPYLLENWEVSDDLKTWTLNLRQGVEFNNGDPFIADDVIFTMNQWLDKDVGSSLLGMVGDYLDVTDIERVTDHQVKLHLKRPEMGVPEHFFHYPAIVLNHRTFEGDFLRRPHGTGPYTLEAYREGERCMLRRRDGYWRKGQDGEALPFIDTVEFIDMGTEMSPQIAALQSGEIDMIDLSDAAGTDVHQVLKDDPGVNVIPVSTCTARVLRMRVDLQPWDDNRVRTALRLCQHREKILALAYFGEGLQAHDTHVYQNHPEYCQMSIPGYDPQQARQLLREAGYEYGLDVDLAVGNDWSDVVRYAEILQQDAAPAGFRINIRTMPTSQYWEKWTEVDLGITPWTHRPLGTMNLSLAYTADEDGNPGAWNETRWVDEEFSTLLVQANGTLDVDERRNIFCKLQQIQMDRGSIGISYWQNMWAVTRKRVQNMVSHPNRYIFCADLWLS</sequence>
<comment type="subcellular location">
    <subcellularLocation>
        <location evidence="1">Periplasm</location>
    </subcellularLocation>
</comment>
<comment type="subunit">
    <text evidence="3">Heterodimer of a large and a small subunit.</text>
</comment>
<dbReference type="Gene3D" id="3.40.190.10">
    <property type="entry name" value="Periplasmic binding protein-like II"/>
    <property type="match status" value="1"/>
</dbReference>
<keyword evidence="10" id="KW-1185">Reference proteome</keyword>
<feature type="domain" description="Solute-binding protein family 5" evidence="8">
    <location>
        <begin position="105"/>
        <end position="460"/>
    </location>
</feature>
<evidence type="ECO:0000256" key="5">
    <source>
        <dbReference type="ARBA" id="ARBA00022723"/>
    </source>
</evidence>
<dbReference type="GO" id="GO:0043190">
    <property type="term" value="C:ATP-binding cassette (ABC) transporter complex"/>
    <property type="evidence" value="ECO:0007669"/>
    <property type="project" value="InterPro"/>
</dbReference>
<dbReference type="PIRSF" id="PIRSF002741">
    <property type="entry name" value="MppA"/>
    <property type="match status" value="1"/>
</dbReference>
<organism evidence="9 10">
    <name type="scientific">Desulfonatronum thiosulfatophilum</name>
    <dbReference type="NCBI Taxonomy" id="617002"/>
    <lineage>
        <taxon>Bacteria</taxon>
        <taxon>Pseudomonadati</taxon>
        <taxon>Thermodesulfobacteriota</taxon>
        <taxon>Desulfovibrionia</taxon>
        <taxon>Desulfovibrionales</taxon>
        <taxon>Desulfonatronaceae</taxon>
        <taxon>Desulfonatronum</taxon>
    </lineage>
</organism>
<dbReference type="PANTHER" id="PTHR30290">
    <property type="entry name" value="PERIPLASMIC BINDING COMPONENT OF ABC TRANSPORTER"/>
    <property type="match status" value="1"/>
</dbReference>
<name>A0A1G6BWP5_9BACT</name>
<evidence type="ECO:0000256" key="3">
    <source>
        <dbReference type="ARBA" id="ARBA00011771"/>
    </source>
</evidence>
<dbReference type="Proteomes" id="UP000198771">
    <property type="component" value="Unassembled WGS sequence"/>
</dbReference>
<dbReference type="Pfam" id="PF00496">
    <property type="entry name" value="SBP_bac_5"/>
    <property type="match status" value="1"/>
</dbReference>
<accession>A0A1G6BWP5</accession>
<dbReference type="PROSITE" id="PS51318">
    <property type="entry name" value="TAT"/>
    <property type="match status" value="1"/>
</dbReference>
<dbReference type="Gene3D" id="3.10.105.10">
    <property type="entry name" value="Dipeptide-binding Protein, Domain 3"/>
    <property type="match status" value="1"/>
</dbReference>
<comment type="similarity">
    <text evidence="2">Belongs to the bacterial solute-binding protein 5 family.</text>
</comment>
<evidence type="ECO:0000256" key="6">
    <source>
        <dbReference type="ARBA" id="ARBA00022729"/>
    </source>
</evidence>
<dbReference type="GO" id="GO:0046872">
    <property type="term" value="F:metal ion binding"/>
    <property type="evidence" value="ECO:0007669"/>
    <property type="project" value="UniProtKB-KW"/>
</dbReference>
<keyword evidence="7" id="KW-0411">Iron-sulfur</keyword>
<dbReference type="InterPro" id="IPR030678">
    <property type="entry name" value="Peptide/Ni-bd"/>
</dbReference>
<proteinExistence type="inferred from homology"/>
<dbReference type="EMBL" id="FMXO01000006">
    <property type="protein sequence ID" value="SDB25083.1"/>
    <property type="molecule type" value="Genomic_DNA"/>
</dbReference>
<dbReference type="InterPro" id="IPR006311">
    <property type="entry name" value="TAT_signal"/>
</dbReference>
<dbReference type="RefSeq" id="WP_092118557.1">
    <property type="nucleotide sequence ID" value="NZ_FMXO01000006.1"/>
</dbReference>
<dbReference type="STRING" id="617002.SAMN05660653_01177"/>
<dbReference type="OrthoDB" id="5469165at2"/>
<keyword evidence="5" id="KW-0479">Metal-binding</keyword>
<evidence type="ECO:0000256" key="4">
    <source>
        <dbReference type="ARBA" id="ARBA00022448"/>
    </source>
</evidence>